<dbReference type="PANTHER" id="PTHR32440">
    <property type="entry name" value="PHOSPHATASE DCR2-RELATED-RELATED"/>
    <property type="match status" value="1"/>
</dbReference>
<dbReference type="EMBL" id="UFAJ01000106">
    <property type="protein sequence ID" value="SSD59209.1"/>
    <property type="molecule type" value="Genomic_DNA"/>
</dbReference>
<dbReference type="SUPFAM" id="SSF56300">
    <property type="entry name" value="Metallo-dependent phosphatases"/>
    <property type="match status" value="1"/>
</dbReference>
<dbReference type="Proteomes" id="UP000262825">
    <property type="component" value="Unassembled WGS sequence"/>
</dbReference>
<gene>
    <name evidence="2" type="ORF">SCODWIG_00970</name>
</gene>
<dbReference type="PANTHER" id="PTHR32440:SF0">
    <property type="entry name" value="PHOSPHATASE DCR2-RELATED"/>
    <property type="match status" value="1"/>
</dbReference>
<evidence type="ECO:0000259" key="1">
    <source>
        <dbReference type="Pfam" id="PF00149"/>
    </source>
</evidence>
<name>A0A376B3P4_9ASCO</name>
<dbReference type="GO" id="GO:0004721">
    <property type="term" value="F:phosphoprotein phosphatase activity"/>
    <property type="evidence" value="ECO:0007669"/>
    <property type="project" value="TreeGrafter"/>
</dbReference>
<dbReference type="InterPro" id="IPR029052">
    <property type="entry name" value="Metallo-depent_PP-like"/>
</dbReference>
<dbReference type="Pfam" id="PF00149">
    <property type="entry name" value="Metallophos"/>
    <property type="match status" value="1"/>
</dbReference>
<dbReference type="VEuPathDB" id="FungiDB:SCODWIG_00970"/>
<accession>A0A376B3P4</accession>
<dbReference type="AlphaFoldDB" id="A0A376B3P4"/>
<sequence>MANKDNEIPFTGIVDVLPYSALSPYKIKNMFTFIKDNITIENIKTKEFISDIDFLFGEDCIEPREDWKMDKSWKLNTVYYPTHITIKKINATYNHDPYSNFPAMQENLKLDENGNFKIVQFADLHFSVGYGSCRDEFPEQTSDCKADAKTLSFLEKILDIENPNMVIFTGDQIMGDRCRQDSISALLKVVSPVIKRKIPYAMVWGNHDDEGSLTRWELSEFVSSLPYSLFKFSPKDTANSDFGVGNYVIQIFTPINNNPAVTLYFLDSHKYSPNGKLFPGYAWIQEEQWKYIEQYYSRYIKPDEKKYSRIPLAMAFFHIPLPEYLNLNSIQHPGEQNKVVGSWKEGVTAPKYNSHGTNTLLDIGVDVVSVGHDHCNDYCLLDDSSQNDAHKNNNKLWLCYGGGSGEGGYAGYGGTERRIRVFEIDSVKNNIYTWKRLHNSPEEIFDKQVLVSDGVPS</sequence>
<evidence type="ECO:0000313" key="2">
    <source>
        <dbReference type="EMBL" id="SSD59209.1"/>
    </source>
</evidence>
<protein>
    <submittedName>
        <fullName evidence="2">Related to Phosphatase DCR2</fullName>
    </submittedName>
</protein>
<dbReference type="CDD" id="cd07383">
    <property type="entry name" value="MPP_Dcr2"/>
    <property type="match status" value="1"/>
</dbReference>
<organism evidence="2 3">
    <name type="scientific">Saccharomycodes ludwigii</name>
    <dbReference type="NCBI Taxonomy" id="36035"/>
    <lineage>
        <taxon>Eukaryota</taxon>
        <taxon>Fungi</taxon>
        <taxon>Dikarya</taxon>
        <taxon>Ascomycota</taxon>
        <taxon>Saccharomycotina</taxon>
        <taxon>Saccharomycetes</taxon>
        <taxon>Saccharomycodales</taxon>
        <taxon>Saccharomycodaceae</taxon>
        <taxon>Saccharomycodes</taxon>
    </lineage>
</organism>
<keyword evidence="3" id="KW-1185">Reference proteome</keyword>
<dbReference type="FunFam" id="3.60.21.10:FF:000054">
    <property type="entry name" value="DCR2p Phosphoesterase"/>
    <property type="match status" value="1"/>
</dbReference>
<dbReference type="InterPro" id="IPR004843">
    <property type="entry name" value="Calcineurin-like_PHP"/>
</dbReference>
<dbReference type="GO" id="GO:0005737">
    <property type="term" value="C:cytoplasm"/>
    <property type="evidence" value="ECO:0007669"/>
    <property type="project" value="TreeGrafter"/>
</dbReference>
<dbReference type="Gene3D" id="3.60.21.10">
    <property type="match status" value="1"/>
</dbReference>
<feature type="domain" description="Calcineurin-like phosphoesterase" evidence="1">
    <location>
        <begin position="116"/>
        <end position="375"/>
    </location>
</feature>
<proteinExistence type="predicted"/>
<reference evidence="3" key="1">
    <citation type="submission" date="2018-06" db="EMBL/GenBank/DDBJ databases">
        <authorList>
            <person name="Guldener U."/>
        </authorList>
    </citation>
    <scope>NUCLEOTIDE SEQUENCE [LARGE SCALE GENOMIC DNA]</scope>
    <source>
        <strain evidence="3">UTAD17</strain>
    </source>
</reference>
<evidence type="ECO:0000313" key="3">
    <source>
        <dbReference type="Proteomes" id="UP000262825"/>
    </source>
</evidence>